<dbReference type="InterPro" id="IPR011990">
    <property type="entry name" value="TPR-like_helical_dom_sf"/>
</dbReference>
<dbReference type="Gene3D" id="1.10.10.10">
    <property type="entry name" value="Winged helix-like DNA-binding domain superfamily/Winged helix DNA-binding domain"/>
    <property type="match status" value="1"/>
</dbReference>
<dbReference type="GO" id="GO:0003677">
    <property type="term" value="F:DNA binding"/>
    <property type="evidence" value="ECO:0007669"/>
    <property type="project" value="InterPro"/>
</dbReference>
<dbReference type="SUPFAM" id="SSF46894">
    <property type="entry name" value="C-terminal effector domain of the bipartite response regulators"/>
    <property type="match status" value="1"/>
</dbReference>
<dbReference type="EMBL" id="BKZW01000004">
    <property type="protein sequence ID" value="GER91674.1"/>
    <property type="molecule type" value="Genomic_DNA"/>
</dbReference>
<name>A0A5J4KQN0_9CHLR</name>
<keyword evidence="3" id="KW-1185">Reference proteome</keyword>
<dbReference type="SUPFAM" id="SSF48452">
    <property type="entry name" value="TPR-like"/>
    <property type="match status" value="1"/>
</dbReference>
<gene>
    <name evidence="2" type="ORF">KDW_58360</name>
</gene>
<dbReference type="Pfam" id="PF03704">
    <property type="entry name" value="BTAD"/>
    <property type="match status" value="1"/>
</dbReference>
<dbReference type="PANTHER" id="PTHR35807">
    <property type="entry name" value="TRANSCRIPTIONAL REGULATOR REDD-RELATED"/>
    <property type="match status" value="1"/>
</dbReference>
<dbReference type="InterPro" id="IPR005158">
    <property type="entry name" value="BTAD"/>
</dbReference>
<feature type="domain" description="Bacterial transcriptional activator" evidence="1">
    <location>
        <begin position="143"/>
        <end position="271"/>
    </location>
</feature>
<dbReference type="Gene3D" id="1.25.40.10">
    <property type="entry name" value="Tetratricopeptide repeat domain"/>
    <property type="match status" value="1"/>
</dbReference>
<evidence type="ECO:0000313" key="3">
    <source>
        <dbReference type="Proteomes" id="UP000326912"/>
    </source>
</evidence>
<dbReference type="InterPro" id="IPR016032">
    <property type="entry name" value="Sig_transdc_resp-reg_C-effctor"/>
</dbReference>
<dbReference type="InterPro" id="IPR036388">
    <property type="entry name" value="WH-like_DNA-bd_sf"/>
</dbReference>
<proteinExistence type="predicted"/>
<protein>
    <recommendedName>
        <fullName evidence="1">Bacterial transcriptional activator domain-containing protein</fullName>
    </recommendedName>
</protein>
<organism evidence="2 3">
    <name type="scientific">Dictyobacter vulcani</name>
    <dbReference type="NCBI Taxonomy" id="2607529"/>
    <lineage>
        <taxon>Bacteria</taxon>
        <taxon>Bacillati</taxon>
        <taxon>Chloroflexota</taxon>
        <taxon>Ktedonobacteria</taxon>
        <taxon>Ktedonobacterales</taxon>
        <taxon>Dictyobacteraceae</taxon>
        <taxon>Dictyobacter</taxon>
    </lineage>
</organism>
<dbReference type="GO" id="GO:0006355">
    <property type="term" value="P:regulation of DNA-templated transcription"/>
    <property type="evidence" value="ECO:0007669"/>
    <property type="project" value="InterPro"/>
</dbReference>
<dbReference type="RefSeq" id="WP_151759295.1">
    <property type="nucleotide sequence ID" value="NZ_BKZW01000004.1"/>
</dbReference>
<dbReference type="AlphaFoldDB" id="A0A5J4KQN0"/>
<dbReference type="Proteomes" id="UP000326912">
    <property type="component" value="Unassembled WGS sequence"/>
</dbReference>
<comment type="caution">
    <text evidence="2">The sequence shown here is derived from an EMBL/GenBank/DDBJ whole genome shotgun (WGS) entry which is preliminary data.</text>
</comment>
<dbReference type="InterPro" id="IPR051677">
    <property type="entry name" value="AfsR-DnrI-RedD_regulator"/>
</dbReference>
<reference evidence="2 3" key="1">
    <citation type="submission" date="2019-10" db="EMBL/GenBank/DDBJ databases">
        <title>Dictyobacter vulcani sp. nov., within the class Ktedonobacteria, isolated from soil of volcanic Mt. Zao.</title>
        <authorList>
            <person name="Zheng Y."/>
            <person name="Wang C.M."/>
            <person name="Sakai Y."/>
            <person name="Abe K."/>
            <person name="Yokota A."/>
            <person name="Yabe S."/>
        </authorList>
    </citation>
    <scope>NUCLEOTIDE SEQUENCE [LARGE SCALE GENOMIC DNA]</scope>
    <source>
        <strain evidence="2 3">W12</strain>
    </source>
</reference>
<sequence>MRLTPYVMEKTTLHDGLHLSLLGSPEVTNAGESMHFSSSRKALALLVYLVVEGQVQSRKKLAELLWPESDAIHARAALRITLLELRKILEGMEHPTLIIDRNTLGINVQAGVTSDLQAVQTSLHIIKTLANNPQVGTEEIRIQLLANLHTAVKHYRGSFLDGFSLRDSATFDDWVRYQRDYWHQSMHMVFEQLAQLHERAGELKQAIEIVSRWLILDPFNEAACRQLMSLQAAVGNRVAALQTFDHYRGLLMDEIGAEPSSVTFALKERIRASAPPAERQTKKVVRVATSSPQLPPFVGRAGNTIH</sequence>
<accession>A0A5J4KQN0</accession>
<evidence type="ECO:0000313" key="2">
    <source>
        <dbReference type="EMBL" id="GER91674.1"/>
    </source>
</evidence>
<evidence type="ECO:0000259" key="1">
    <source>
        <dbReference type="SMART" id="SM01043"/>
    </source>
</evidence>
<dbReference type="SMART" id="SM01043">
    <property type="entry name" value="BTAD"/>
    <property type="match status" value="1"/>
</dbReference>